<name>A0A8H6FKE3_9LECA</name>
<dbReference type="AlphaFoldDB" id="A0A8H6FKE3"/>
<organism evidence="2 3">
    <name type="scientific">Letharia lupina</name>
    <dbReference type="NCBI Taxonomy" id="560253"/>
    <lineage>
        <taxon>Eukaryota</taxon>
        <taxon>Fungi</taxon>
        <taxon>Dikarya</taxon>
        <taxon>Ascomycota</taxon>
        <taxon>Pezizomycotina</taxon>
        <taxon>Lecanoromycetes</taxon>
        <taxon>OSLEUM clade</taxon>
        <taxon>Lecanoromycetidae</taxon>
        <taxon>Lecanorales</taxon>
        <taxon>Lecanorineae</taxon>
        <taxon>Parmeliaceae</taxon>
        <taxon>Letharia</taxon>
    </lineage>
</organism>
<dbReference type="EMBL" id="JACCJB010000002">
    <property type="protein sequence ID" value="KAF6230135.1"/>
    <property type="molecule type" value="Genomic_DNA"/>
</dbReference>
<protein>
    <submittedName>
        <fullName evidence="2">Uncharacterized protein</fullName>
    </submittedName>
</protein>
<dbReference type="GeneID" id="59332882"/>
<feature type="region of interest" description="Disordered" evidence="1">
    <location>
        <begin position="27"/>
        <end position="55"/>
    </location>
</feature>
<accession>A0A8H6FKE3</accession>
<dbReference type="RefSeq" id="XP_037157392.1">
    <property type="nucleotide sequence ID" value="XM_037295391.1"/>
</dbReference>
<proteinExistence type="predicted"/>
<feature type="compositionally biased region" description="Low complexity" evidence="1">
    <location>
        <begin position="27"/>
        <end position="41"/>
    </location>
</feature>
<comment type="caution">
    <text evidence="2">The sequence shown here is derived from an EMBL/GenBank/DDBJ whole genome shotgun (WGS) entry which is preliminary data.</text>
</comment>
<evidence type="ECO:0000256" key="1">
    <source>
        <dbReference type="SAM" id="MobiDB-lite"/>
    </source>
</evidence>
<dbReference type="Proteomes" id="UP000593566">
    <property type="component" value="Unassembled WGS sequence"/>
</dbReference>
<keyword evidence="3" id="KW-1185">Reference proteome</keyword>
<evidence type="ECO:0000313" key="2">
    <source>
        <dbReference type="EMBL" id="KAF6230135.1"/>
    </source>
</evidence>
<reference evidence="2 3" key="1">
    <citation type="journal article" date="2020" name="Genomics">
        <title>Complete, high-quality genomes from long-read metagenomic sequencing of two wolf lichen thalli reveals enigmatic genome architecture.</title>
        <authorList>
            <person name="McKenzie S.K."/>
            <person name="Walston R.F."/>
            <person name="Allen J.L."/>
        </authorList>
    </citation>
    <scope>NUCLEOTIDE SEQUENCE [LARGE SCALE GENOMIC DNA]</scope>
    <source>
        <strain evidence="2">WasteWater1</strain>
    </source>
</reference>
<gene>
    <name evidence="2" type="ORF">HO133_004474</name>
</gene>
<sequence>MAADILTKPLNKKLFEQCRELLERLLSSTSTRSTATSNTAEDITKAPASKTSPTSTAHMFSGLLAATLSHDPGISNPFLLGKLNQTSSWHLSDMLVPRA</sequence>
<evidence type="ECO:0000313" key="3">
    <source>
        <dbReference type="Proteomes" id="UP000593566"/>
    </source>
</evidence>